<gene>
    <name evidence="10" type="ORF">GE061_001187</name>
</gene>
<dbReference type="InterPro" id="IPR008805">
    <property type="entry name" value="RIB43A"/>
</dbReference>
<evidence type="ECO:0000256" key="3">
    <source>
        <dbReference type="ARBA" id="ARBA00022490"/>
    </source>
</evidence>
<keyword evidence="4" id="KW-0282">Flagellum</keyword>
<organism evidence="10 11">
    <name type="scientific">Apolygus lucorum</name>
    <name type="common">Small green plant bug</name>
    <name type="synonym">Lygocoris lucorum</name>
    <dbReference type="NCBI Taxonomy" id="248454"/>
    <lineage>
        <taxon>Eukaryota</taxon>
        <taxon>Metazoa</taxon>
        <taxon>Ecdysozoa</taxon>
        <taxon>Arthropoda</taxon>
        <taxon>Hexapoda</taxon>
        <taxon>Insecta</taxon>
        <taxon>Pterygota</taxon>
        <taxon>Neoptera</taxon>
        <taxon>Paraneoptera</taxon>
        <taxon>Hemiptera</taxon>
        <taxon>Heteroptera</taxon>
        <taxon>Panheteroptera</taxon>
        <taxon>Cimicomorpha</taxon>
        <taxon>Miridae</taxon>
        <taxon>Mirini</taxon>
        <taxon>Apolygus</taxon>
    </lineage>
</organism>
<evidence type="ECO:0000256" key="9">
    <source>
        <dbReference type="ARBA" id="ARBA00046435"/>
    </source>
</evidence>
<evidence type="ECO:0000256" key="2">
    <source>
        <dbReference type="ARBA" id="ARBA00006875"/>
    </source>
</evidence>
<keyword evidence="11" id="KW-1185">Reference proteome</keyword>
<accession>A0A6A4KI31</accession>
<keyword evidence="8" id="KW-0966">Cell projection</keyword>
<comment type="subcellular location">
    <subcellularLocation>
        <location evidence="1">Cytoplasm</location>
        <location evidence="1">Cytoskeleton</location>
        <location evidence="1">Flagellum axoneme</location>
    </subcellularLocation>
</comment>
<evidence type="ECO:0000313" key="10">
    <source>
        <dbReference type="EMBL" id="KAF6216837.1"/>
    </source>
</evidence>
<dbReference type="PANTHER" id="PTHR14517:SF6">
    <property type="entry name" value="RE41410P"/>
    <property type="match status" value="1"/>
</dbReference>
<proteinExistence type="inferred from homology"/>
<dbReference type="AlphaFoldDB" id="A0A6A4KI31"/>
<comment type="similarity">
    <text evidence="2">Belongs to the RIB43A family.</text>
</comment>
<dbReference type="Pfam" id="PF05914">
    <property type="entry name" value="RIB43A"/>
    <property type="match status" value="1"/>
</dbReference>
<protein>
    <submittedName>
        <fullName evidence="10">Uncharacterized protein</fullName>
    </submittedName>
</protein>
<evidence type="ECO:0000256" key="7">
    <source>
        <dbReference type="ARBA" id="ARBA00023212"/>
    </source>
</evidence>
<evidence type="ECO:0000256" key="6">
    <source>
        <dbReference type="ARBA" id="ARBA00023069"/>
    </source>
</evidence>
<reference evidence="10" key="1">
    <citation type="journal article" date="2021" name="Mol. Ecol. Resour.">
        <title>Apolygus lucorum genome provides insights into omnivorousness and mesophyll feeding.</title>
        <authorList>
            <person name="Liu Y."/>
            <person name="Liu H."/>
            <person name="Wang H."/>
            <person name="Huang T."/>
            <person name="Liu B."/>
            <person name="Yang B."/>
            <person name="Yin L."/>
            <person name="Li B."/>
            <person name="Zhang Y."/>
            <person name="Zhang S."/>
            <person name="Jiang F."/>
            <person name="Zhang X."/>
            <person name="Ren Y."/>
            <person name="Wang B."/>
            <person name="Wang S."/>
            <person name="Lu Y."/>
            <person name="Wu K."/>
            <person name="Fan W."/>
            <person name="Wang G."/>
        </authorList>
    </citation>
    <scope>NUCLEOTIDE SEQUENCE</scope>
    <source>
        <strain evidence="10">12Hb</strain>
    </source>
</reference>
<keyword evidence="7" id="KW-0206">Cytoskeleton</keyword>
<keyword evidence="5" id="KW-0175">Coiled coil</keyword>
<keyword evidence="3" id="KW-0963">Cytoplasm</keyword>
<keyword evidence="6" id="KW-0969">Cilium</keyword>
<evidence type="ECO:0000313" key="11">
    <source>
        <dbReference type="Proteomes" id="UP000466442"/>
    </source>
</evidence>
<dbReference type="OrthoDB" id="429119at2759"/>
<sequence>MDLTPPKMITANRTQNPLLLGQDIKEIAKIGRMRQMQEMRKKRIFNTKSRLIGVDVPALDVQVIAKNNQRRFEQLETEKHALLSGRIAERAIQEDLQAQRDKRRICQDIDDYRLIHQKKELSRDYDLERPSSYKGTTIGRDDERSGVTIFEGEDDKLKERIKHQRTQLKTWLLQQMREKRINEEAVKNSNKLYEETSIDRDRRSQELELMEQNIRIQMERAISEYNMALAIQKRHEKNKQLEENSRWNEMEILNSITSDLLQENRDLAKSSLGPTRINTTMYKGMPQEMVEDIRAIQHHQVEENKSRRIKDEYEQKAWDNYEKYIIDTTTKAENDKEQKLRNQRKELESYNEMLGKRQKDMEKRRNAVIYANRLTEEYFSQFNTCSR</sequence>
<dbReference type="EMBL" id="WIXP02000001">
    <property type="protein sequence ID" value="KAF6216837.1"/>
    <property type="molecule type" value="Genomic_DNA"/>
</dbReference>
<comment type="subunit">
    <text evidence="9">Microtubule inner protein component of sperm flagellar doublet microtubules.</text>
</comment>
<comment type="caution">
    <text evidence="10">The sequence shown here is derived from an EMBL/GenBank/DDBJ whole genome shotgun (WGS) entry which is preliminary data.</text>
</comment>
<evidence type="ECO:0000256" key="5">
    <source>
        <dbReference type="ARBA" id="ARBA00023054"/>
    </source>
</evidence>
<evidence type="ECO:0000256" key="1">
    <source>
        <dbReference type="ARBA" id="ARBA00004611"/>
    </source>
</evidence>
<dbReference type="Proteomes" id="UP000466442">
    <property type="component" value="Linkage Group LG1"/>
</dbReference>
<evidence type="ECO:0000256" key="4">
    <source>
        <dbReference type="ARBA" id="ARBA00022846"/>
    </source>
</evidence>
<name>A0A6A4KI31_APOLU</name>
<dbReference type="PANTHER" id="PTHR14517">
    <property type="entry name" value="RIB43A-RELATED"/>
    <property type="match status" value="1"/>
</dbReference>
<evidence type="ECO:0000256" key="8">
    <source>
        <dbReference type="ARBA" id="ARBA00023273"/>
    </source>
</evidence>